<keyword evidence="3" id="KW-1185">Reference proteome</keyword>
<evidence type="ECO:0000313" key="2">
    <source>
        <dbReference type="EMBL" id="AYJ85795.1"/>
    </source>
</evidence>
<feature type="transmembrane region" description="Helical" evidence="1">
    <location>
        <begin position="24"/>
        <end position="45"/>
    </location>
</feature>
<dbReference type="AlphaFoldDB" id="A0A494TL05"/>
<protein>
    <submittedName>
        <fullName evidence="2">Aa3-type cytochrome c oxidase subunit IV</fullName>
    </submittedName>
</protein>
<gene>
    <name evidence="2" type="ORF">D3Y57_07155</name>
</gene>
<name>A0A494TL05_SPHPE</name>
<dbReference type="KEGG" id="spha:D3Y57_07155"/>
<dbReference type="Proteomes" id="UP000276254">
    <property type="component" value="Chromosome"/>
</dbReference>
<organism evidence="2 3">
    <name type="scientific">Sphingomonas paeninsulae</name>
    <dbReference type="NCBI Taxonomy" id="2319844"/>
    <lineage>
        <taxon>Bacteria</taxon>
        <taxon>Pseudomonadati</taxon>
        <taxon>Pseudomonadota</taxon>
        <taxon>Alphaproteobacteria</taxon>
        <taxon>Sphingomonadales</taxon>
        <taxon>Sphingomonadaceae</taxon>
        <taxon>Sphingomonas</taxon>
    </lineage>
</organism>
<keyword evidence="1" id="KW-1133">Transmembrane helix</keyword>
<keyword evidence="1" id="KW-0812">Transmembrane</keyword>
<proteinExistence type="predicted"/>
<sequence>MADAVENNNDLPAHVDSYGRFITWFKNGAIAVAFIVAVVVTIIVVTR</sequence>
<dbReference type="InterPro" id="IPR036596">
    <property type="entry name" value="Cyt-C_aa3_sf"/>
</dbReference>
<dbReference type="SUPFAM" id="SSF81469">
    <property type="entry name" value="Bacterial aa3 type cytochrome c oxidase subunit IV"/>
    <property type="match status" value="1"/>
</dbReference>
<dbReference type="EMBL" id="CP032829">
    <property type="protein sequence ID" value="AYJ85795.1"/>
    <property type="molecule type" value="Genomic_DNA"/>
</dbReference>
<evidence type="ECO:0000256" key="1">
    <source>
        <dbReference type="SAM" id="Phobius"/>
    </source>
</evidence>
<accession>A0A494TL05</accession>
<reference evidence="2 3" key="1">
    <citation type="submission" date="2018-09" db="EMBL/GenBank/DDBJ databases">
        <title>Sphingomonas peninsula sp. nov., isolated from fildes peninsula, Antarctic soil.</title>
        <authorList>
            <person name="Yingchao G."/>
        </authorList>
    </citation>
    <scope>NUCLEOTIDE SEQUENCE [LARGE SCALE GENOMIC DNA]</scope>
    <source>
        <strain evidence="2 3">YZ-8</strain>
    </source>
</reference>
<keyword evidence="1" id="KW-0472">Membrane</keyword>
<evidence type="ECO:0000313" key="3">
    <source>
        <dbReference type="Proteomes" id="UP000276254"/>
    </source>
</evidence>